<keyword evidence="6" id="KW-0256">Endoplasmic reticulum</keyword>
<dbReference type="PANTHER" id="PTHR13190">
    <property type="entry name" value="AUTOPHAGY-RELATED 2, ISOFORM A"/>
    <property type="match status" value="1"/>
</dbReference>
<reference evidence="14 15" key="1">
    <citation type="submission" date="2014-06" db="EMBL/GenBank/DDBJ databases">
        <title>Evolutionary Origins and Diversification of the Mycorrhizal Mutualists.</title>
        <authorList>
            <consortium name="DOE Joint Genome Institute"/>
            <consortium name="Mycorrhizal Genomics Consortium"/>
            <person name="Kohler A."/>
            <person name="Kuo A."/>
            <person name="Nagy L.G."/>
            <person name="Floudas D."/>
            <person name="Copeland A."/>
            <person name="Barry K.W."/>
            <person name="Cichocki N."/>
            <person name="Veneault-Fourrey C."/>
            <person name="LaButti K."/>
            <person name="Lindquist E.A."/>
            <person name="Lipzen A."/>
            <person name="Lundell T."/>
            <person name="Morin E."/>
            <person name="Murat C."/>
            <person name="Riley R."/>
            <person name="Ohm R."/>
            <person name="Sun H."/>
            <person name="Tunlid A."/>
            <person name="Henrissat B."/>
            <person name="Grigoriev I.V."/>
            <person name="Hibbett D.S."/>
            <person name="Martin F."/>
        </authorList>
    </citation>
    <scope>NUCLEOTIDE SEQUENCE [LARGE SCALE GENOMIC DNA]</scope>
    <source>
        <strain evidence="14 15">SS14</strain>
    </source>
</reference>
<keyword evidence="5" id="KW-0813">Transport</keyword>
<dbReference type="GO" id="GO:0061908">
    <property type="term" value="C:phagophore"/>
    <property type="evidence" value="ECO:0007669"/>
    <property type="project" value="TreeGrafter"/>
</dbReference>
<dbReference type="AlphaFoldDB" id="A0A0C9W030"/>
<comment type="subcellular location">
    <subcellularLocation>
        <location evidence="1">Endoplasmic reticulum membrane</location>
        <topology evidence="1">Peripheral membrane protein</topology>
    </subcellularLocation>
    <subcellularLocation>
        <location evidence="2">Preautophagosomal structure membrane</location>
        <topology evidence="2">Peripheral membrane protein</topology>
    </subcellularLocation>
</comment>
<comment type="catalytic activity">
    <reaction evidence="10">
        <text>a 1,2-diacyl-sn-glycero-3-phospho-L-serine(in) = a 1,2-diacyl-sn-glycero-3-phospho-L-serine(out)</text>
        <dbReference type="Rhea" id="RHEA:38663"/>
        <dbReference type="ChEBI" id="CHEBI:57262"/>
    </reaction>
</comment>
<sequence length="864" mass="96111">MIDLSLFIKAPEGAFETVVPSERTKISVTIRDGSVHISGEDHPGGIVLRMGEVQLETEIVGQAPETILAMAVTDTQALFLDDLSSIVVPEDVIVNPTLHGVQYWTRRGYALLAEINDLSCHVSQRNGLIPATLVTISNISLNLHACADTLPGLTHFIGSLLPPSDNQLSPIRSRGDSYLSNIYRLPIPEKPVPMHTNTNRMPKKDLMASLDERAFTRPPDLGTTADMINDDLPRNLDYLDSSYGLAGGVRELEDDMFEFDEESNEPEPDLSISPKSPGIISNLGGETIRMLDERGIHVTEGHFESILPESESKHPATDTKFGLRVENCNLSFCLYDGYDWVRTRQIIEDEIKAIRKRLVKIRQLLASGQVPDDSIEHTSALLFNSVPIGLLEDPEDMERDALLAAIDEELADGATTDNASESSWQSFKPVQGQDPPQKARNRSRNLERSRNSQLEFRLSEVHADVQQFHPNKRLASGVLLTVKDLEIIDNMKTSTWKKFLTSLRTDFRGNVRETDSDMVRVELRIVHPAPELPNEEARLKAKILPIKLHVDQDALDFLKRFFSFQSPHRDNASDGTKEELYFQHVEVFPVDLKLDYKPKRVDYKALREGKTIELMNFFHFDGAEITLRHITLAGITGWPRLFDTLNDLWTPDVKANQLADIISGVSPVRSLVNVGSGVADLVLLPIAQYKKDKRLVRGLQKGTTSFVKTTAMEAVKLGARLATGTQIILEQAETVLGGQGQFRDQVTAEALNSPVGSYSEEDAAELISKFADQPQDVREGIQSAYRSLSRNLNSAAQTILAVPMEVYERSGNEGPVRAVVRAVPIAVLKPMIGATEAVSKTLIGLRNTMDPEVKHETEAKYKQR</sequence>
<keyword evidence="8" id="KW-0445">Lipid transport</keyword>
<dbReference type="GO" id="GO:0061723">
    <property type="term" value="P:glycophagy"/>
    <property type="evidence" value="ECO:0007669"/>
    <property type="project" value="TreeGrafter"/>
</dbReference>
<accession>A0A0C9W030</accession>
<dbReference type="GO" id="GO:0000045">
    <property type="term" value="P:autophagosome assembly"/>
    <property type="evidence" value="ECO:0007669"/>
    <property type="project" value="TreeGrafter"/>
</dbReference>
<evidence type="ECO:0000256" key="7">
    <source>
        <dbReference type="ARBA" id="ARBA00023006"/>
    </source>
</evidence>
<dbReference type="Proteomes" id="UP000054279">
    <property type="component" value="Unassembled WGS sequence"/>
</dbReference>
<dbReference type="GO" id="GO:0034045">
    <property type="term" value="C:phagophore assembly site membrane"/>
    <property type="evidence" value="ECO:0007669"/>
    <property type="project" value="UniProtKB-SubCell"/>
</dbReference>
<comment type="catalytic activity">
    <reaction evidence="11">
        <text>a 1,2-diacyl-sn-glycero-3-phosphoethanolamine(in) = a 1,2-diacyl-sn-glycero-3-phosphoethanolamine(out)</text>
        <dbReference type="Rhea" id="RHEA:38895"/>
        <dbReference type="ChEBI" id="CHEBI:64612"/>
    </reaction>
</comment>
<dbReference type="HOGENOM" id="CLU_008494_0_0_1"/>
<organism evidence="14 15">
    <name type="scientific">Sphaerobolus stellatus (strain SS14)</name>
    <dbReference type="NCBI Taxonomy" id="990650"/>
    <lineage>
        <taxon>Eukaryota</taxon>
        <taxon>Fungi</taxon>
        <taxon>Dikarya</taxon>
        <taxon>Basidiomycota</taxon>
        <taxon>Agaricomycotina</taxon>
        <taxon>Agaricomycetes</taxon>
        <taxon>Phallomycetidae</taxon>
        <taxon>Geastrales</taxon>
        <taxon>Sphaerobolaceae</taxon>
        <taxon>Sphaerobolus</taxon>
    </lineage>
</organism>
<proteinExistence type="inferred from homology"/>
<comment type="similarity">
    <text evidence="3">Belongs to the ATG2 family.</text>
</comment>
<evidence type="ECO:0000256" key="5">
    <source>
        <dbReference type="ARBA" id="ARBA00022448"/>
    </source>
</evidence>
<keyword evidence="9" id="KW-0472">Membrane</keyword>
<dbReference type="GO" id="GO:0061709">
    <property type="term" value="P:reticulophagy"/>
    <property type="evidence" value="ECO:0007669"/>
    <property type="project" value="TreeGrafter"/>
</dbReference>
<feature type="compositionally biased region" description="Polar residues" evidence="13">
    <location>
        <begin position="415"/>
        <end position="428"/>
    </location>
</feature>
<dbReference type="InterPro" id="IPR026849">
    <property type="entry name" value="ATG2"/>
</dbReference>
<evidence type="ECO:0000313" key="15">
    <source>
        <dbReference type="Proteomes" id="UP000054279"/>
    </source>
</evidence>
<dbReference type="EMBL" id="KN837118">
    <property type="protein sequence ID" value="KIJ44231.1"/>
    <property type="molecule type" value="Genomic_DNA"/>
</dbReference>
<dbReference type="GO" id="GO:0032266">
    <property type="term" value="F:phosphatidylinositol-3-phosphate binding"/>
    <property type="evidence" value="ECO:0007669"/>
    <property type="project" value="TreeGrafter"/>
</dbReference>
<dbReference type="GO" id="GO:0005789">
    <property type="term" value="C:endoplasmic reticulum membrane"/>
    <property type="evidence" value="ECO:0007669"/>
    <property type="project" value="UniProtKB-SubCell"/>
</dbReference>
<feature type="region of interest" description="Disordered" evidence="13">
    <location>
        <begin position="414"/>
        <end position="450"/>
    </location>
</feature>
<evidence type="ECO:0000256" key="3">
    <source>
        <dbReference type="ARBA" id="ARBA00009714"/>
    </source>
</evidence>
<gene>
    <name evidence="14" type="ORF">M422DRAFT_252242</name>
</gene>
<evidence type="ECO:0000256" key="9">
    <source>
        <dbReference type="ARBA" id="ARBA00023136"/>
    </source>
</evidence>
<evidence type="ECO:0000256" key="10">
    <source>
        <dbReference type="ARBA" id="ARBA00024479"/>
    </source>
</evidence>
<dbReference type="Pfam" id="PF13329">
    <property type="entry name" value="ATG2_CAD"/>
    <property type="match status" value="1"/>
</dbReference>
<evidence type="ECO:0000313" key="14">
    <source>
        <dbReference type="EMBL" id="KIJ44231.1"/>
    </source>
</evidence>
<dbReference type="GO" id="GO:0034727">
    <property type="term" value="P:piecemeal microautophagy of the nucleus"/>
    <property type="evidence" value="ECO:0007669"/>
    <property type="project" value="TreeGrafter"/>
</dbReference>
<evidence type="ECO:0000256" key="2">
    <source>
        <dbReference type="ARBA" id="ARBA00004623"/>
    </source>
</evidence>
<evidence type="ECO:0000256" key="12">
    <source>
        <dbReference type="ARBA" id="ARBA00024631"/>
    </source>
</evidence>
<name>A0A0C9W030_SPHS4</name>
<keyword evidence="15" id="KW-1185">Reference proteome</keyword>
<keyword evidence="7" id="KW-0072">Autophagy</keyword>
<evidence type="ECO:0000256" key="6">
    <source>
        <dbReference type="ARBA" id="ARBA00022824"/>
    </source>
</evidence>
<dbReference type="OrthoDB" id="18982at2759"/>
<dbReference type="GO" id="GO:0000422">
    <property type="term" value="P:autophagy of mitochondrion"/>
    <property type="evidence" value="ECO:0007669"/>
    <property type="project" value="TreeGrafter"/>
</dbReference>
<evidence type="ECO:0000256" key="1">
    <source>
        <dbReference type="ARBA" id="ARBA00004406"/>
    </source>
</evidence>
<evidence type="ECO:0000256" key="11">
    <source>
        <dbReference type="ARBA" id="ARBA00024615"/>
    </source>
</evidence>
<dbReference type="GO" id="GO:0043495">
    <property type="term" value="F:protein-membrane adaptor activity"/>
    <property type="evidence" value="ECO:0007669"/>
    <property type="project" value="TreeGrafter"/>
</dbReference>
<evidence type="ECO:0000256" key="13">
    <source>
        <dbReference type="SAM" id="MobiDB-lite"/>
    </source>
</evidence>
<dbReference type="GO" id="GO:0006869">
    <property type="term" value="P:lipid transport"/>
    <property type="evidence" value="ECO:0007669"/>
    <property type="project" value="UniProtKB-KW"/>
</dbReference>
<protein>
    <recommendedName>
        <fullName evidence="4">Autophagy-related protein 2</fullName>
    </recommendedName>
</protein>
<evidence type="ECO:0000256" key="4">
    <source>
        <dbReference type="ARBA" id="ARBA00018070"/>
    </source>
</evidence>
<dbReference type="PANTHER" id="PTHR13190:SF1">
    <property type="entry name" value="AUTOPHAGY-RELATED 2, ISOFORM A"/>
    <property type="match status" value="1"/>
</dbReference>
<evidence type="ECO:0000256" key="8">
    <source>
        <dbReference type="ARBA" id="ARBA00023055"/>
    </source>
</evidence>
<comment type="catalytic activity">
    <reaction evidence="12">
        <text>a 1,2-diacyl-sn-glycero-3-phosphocholine(in) = a 1,2-diacyl-sn-glycero-3-phosphocholine(out)</text>
        <dbReference type="Rhea" id="RHEA:38571"/>
        <dbReference type="ChEBI" id="CHEBI:57643"/>
    </reaction>
</comment>